<reference evidence="1" key="1">
    <citation type="submission" date="2018-01" db="EMBL/GenBank/DDBJ databases">
        <title>An insight into the sialome of Amazonian anophelines.</title>
        <authorList>
            <person name="Ribeiro J.M."/>
            <person name="Scarpassa V."/>
            <person name="Calvo E."/>
        </authorList>
    </citation>
    <scope>NUCLEOTIDE SEQUENCE</scope>
    <source>
        <tissue evidence="1">Salivary glands</tissue>
    </source>
</reference>
<name>A0A2M4B5J8_9DIPT</name>
<evidence type="ECO:0000313" key="1">
    <source>
        <dbReference type="EMBL" id="MBW48270.1"/>
    </source>
</evidence>
<sequence length="83" mass="9129">MPLATMLVRCCPCLLSVLLFSFRSGLICSSNLSYVFICAFNSFKAAHCIKHVLFLGSSLMPFVIYSHIDTSSTFARFPISAIA</sequence>
<protein>
    <submittedName>
        <fullName evidence="1">Putative secreted protein</fullName>
    </submittedName>
</protein>
<dbReference type="EMBL" id="GGFK01014949">
    <property type="protein sequence ID" value="MBW48270.1"/>
    <property type="molecule type" value="Transcribed_RNA"/>
</dbReference>
<proteinExistence type="predicted"/>
<accession>A0A2M4B5J8</accession>
<dbReference type="AlphaFoldDB" id="A0A2M4B5J8"/>
<organism evidence="1">
    <name type="scientific">Anopheles triannulatus</name>
    <dbReference type="NCBI Taxonomy" id="58253"/>
    <lineage>
        <taxon>Eukaryota</taxon>
        <taxon>Metazoa</taxon>
        <taxon>Ecdysozoa</taxon>
        <taxon>Arthropoda</taxon>
        <taxon>Hexapoda</taxon>
        <taxon>Insecta</taxon>
        <taxon>Pterygota</taxon>
        <taxon>Neoptera</taxon>
        <taxon>Endopterygota</taxon>
        <taxon>Diptera</taxon>
        <taxon>Nematocera</taxon>
        <taxon>Culicoidea</taxon>
        <taxon>Culicidae</taxon>
        <taxon>Anophelinae</taxon>
        <taxon>Anopheles</taxon>
    </lineage>
</organism>